<organism evidence="10">
    <name type="scientific">marine sediment metagenome</name>
    <dbReference type="NCBI Taxonomy" id="412755"/>
    <lineage>
        <taxon>unclassified sequences</taxon>
        <taxon>metagenomes</taxon>
        <taxon>ecological metagenomes</taxon>
    </lineage>
</organism>
<evidence type="ECO:0000313" key="10">
    <source>
        <dbReference type="EMBL" id="GAH39201.1"/>
    </source>
</evidence>
<dbReference type="InterPro" id="IPR010052">
    <property type="entry name" value="T2SS_protein-GspI"/>
</dbReference>
<evidence type="ECO:0000256" key="4">
    <source>
        <dbReference type="ARBA" id="ARBA00022481"/>
    </source>
</evidence>
<keyword evidence="4" id="KW-0488">Methylation</keyword>
<dbReference type="GO" id="GO:0015627">
    <property type="term" value="C:type II protein secretion system complex"/>
    <property type="evidence" value="ECO:0007669"/>
    <property type="project" value="InterPro"/>
</dbReference>
<keyword evidence="7 9" id="KW-1133">Transmembrane helix</keyword>
<proteinExistence type="inferred from homology"/>
<evidence type="ECO:0000256" key="6">
    <source>
        <dbReference type="ARBA" id="ARBA00022692"/>
    </source>
</evidence>
<evidence type="ECO:0000256" key="3">
    <source>
        <dbReference type="ARBA" id="ARBA00022475"/>
    </source>
</evidence>
<name>X1F0P2_9ZZZZ</name>
<evidence type="ECO:0000256" key="9">
    <source>
        <dbReference type="SAM" id="Phobius"/>
    </source>
</evidence>
<evidence type="ECO:0000256" key="5">
    <source>
        <dbReference type="ARBA" id="ARBA00022519"/>
    </source>
</evidence>
<dbReference type="EMBL" id="BARU01012277">
    <property type="protein sequence ID" value="GAH39201.1"/>
    <property type="molecule type" value="Genomic_DNA"/>
</dbReference>
<dbReference type="PANTHER" id="PTHR38779">
    <property type="entry name" value="TYPE II SECRETION SYSTEM PROTEIN I-RELATED"/>
    <property type="match status" value="1"/>
</dbReference>
<evidence type="ECO:0000256" key="1">
    <source>
        <dbReference type="ARBA" id="ARBA00004377"/>
    </source>
</evidence>
<keyword evidence="5" id="KW-0997">Cell inner membrane</keyword>
<dbReference type="GO" id="GO:0005886">
    <property type="term" value="C:plasma membrane"/>
    <property type="evidence" value="ECO:0007669"/>
    <property type="project" value="UniProtKB-SubCell"/>
</dbReference>
<reference evidence="10" key="1">
    <citation type="journal article" date="2014" name="Front. Microbiol.">
        <title>High frequency of phylogenetically diverse reductive dehalogenase-homologous genes in deep subseafloor sedimentary metagenomes.</title>
        <authorList>
            <person name="Kawai M."/>
            <person name="Futagami T."/>
            <person name="Toyoda A."/>
            <person name="Takaki Y."/>
            <person name="Nishi S."/>
            <person name="Hori S."/>
            <person name="Arai W."/>
            <person name="Tsubouchi T."/>
            <person name="Morono Y."/>
            <person name="Uchiyama I."/>
            <person name="Ito T."/>
            <person name="Fujiyama A."/>
            <person name="Inagaki F."/>
            <person name="Takami H."/>
        </authorList>
    </citation>
    <scope>NUCLEOTIDE SEQUENCE</scope>
    <source>
        <strain evidence="10">Expedition CK06-06</strain>
    </source>
</reference>
<comment type="caution">
    <text evidence="10">The sequence shown here is derived from an EMBL/GenBank/DDBJ whole genome shotgun (WGS) entry which is preliminary data.</text>
</comment>
<dbReference type="Pfam" id="PF07963">
    <property type="entry name" value="N_methyl"/>
    <property type="match status" value="1"/>
</dbReference>
<comment type="similarity">
    <text evidence="2">Belongs to the GSP I family.</text>
</comment>
<evidence type="ECO:0000256" key="7">
    <source>
        <dbReference type="ARBA" id="ARBA00022989"/>
    </source>
</evidence>
<dbReference type="AlphaFoldDB" id="X1F0P2"/>
<dbReference type="PANTHER" id="PTHR38779:SF2">
    <property type="entry name" value="TYPE II SECRETION SYSTEM PROTEIN I-RELATED"/>
    <property type="match status" value="1"/>
</dbReference>
<dbReference type="NCBIfam" id="TIGR02532">
    <property type="entry name" value="IV_pilin_GFxxxE"/>
    <property type="match status" value="1"/>
</dbReference>
<comment type="subcellular location">
    <subcellularLocation>
        <location evidence="1">Cell inner membrane</location>
        <topology evidence="1">Single-pass membrane protein</topology>
    </subcellularLocation>
</comment>
<keyword evidence="8 9" id="KW-0472">Membrane</keyword>
<evidence type="ECO:0000256" key="2">
    <source>
        <dbReference type="ARBA" id="ARBA00008358"/>
    </source>
</evidence>
<dbReference type="GO" id="GO:0015628">
    <property type="term" value="P:protein secretion by the type II secretion system"/>
    <property type="evidence" value="ECO:0007669"/>
    <property type="project" value="InterPro"/>
</dbReference>
<evidence type="ECO:0008006" key="11">
    <source>
        <dbReference type="Google" id="ProtNLM"/>
    </source>
</evidence>
<gene>
    <name evidence="10" type="ORF">S03H2_22709</name>
</gene>
<dbReference type="InterPro" id="IPR012902">
    <property type="entry name" value="N_methyl_site"/>
</dbReference>
<protein>
    <recommendedName>
        <fullName evidence="11">Prepilin-type N-terminal cleavage/methylation domain-containing protein</fullName>
    </recommendedName>
</protein>
<dbReference type="PROSITE" id="PS00409">
    <property type="entry name" value="PROKAR_NTER_METHYL"/>
    <property type="match status" value="1"/>
</dbReference>
<keyword evidence="3" id="KW-1003">Cell membrane</keyword>
<sequence>MFTKQATHTIKTKRDNRGFTLIEVLIAMAIFSIGILSIGSMQVTSINSNARARMHTEGYTWVGDRIERLTTLSYDDDDLTVGDHGPVAEGTYAISWFVQDDTPLTGTKAITVTVTGANPRARPLSIDYIKAQ</sequence>
<evidence type="ECO:0000256" key="8">
    <source>
        <dbReference type="ARBA" id="ARBA00023136"/>
    </source>
</evidence>
<accession>X1F0P2</accession>
<keyword evidence="6 9" id="KW-0812">Transmembrane</keyword>
<feature type="transmembrane region" description="Helical" evidence="9">
    <location>
        <begin position="21"/>
        <end position="41"/>
    </location>
</feature>